<sequence>MIISVPFWVISIAITAIKIILSGTIGAIFAFYAYYSNDFFANSIRWSRIGGFFEMVTLFRNSHEKVPTKSRIALVLMILATTFNDTRRNPNSSPTTRYTPRTYGYETACNESAAYLGNFIEGLVHPPLPLKCKMTAAIISNATYDWNPQTAFVHFISSSVVLVAAPTRYSEPSLYGVPRPVFGGIERHGCLRAFHPNFDMIPLRFPNDGIINLPRTDATKCQYGSNESLSMAATYIDFAVNRLDDFDSVTTSIFEDASDIALLKSMSAAIKNGTFPIPSNTSTMAVIAKITSDVDYLICISQKKVDTNDYTSLLCTYMATALISIKPQPWDEVMTEGLDLTSVLSAETNTTISQLDLTIFHLPKATTAKRSPNSFSTTHLLKATTDAAEYLTSLGHNVFVNSSGRTKSEGLYILYDTVKLEDAFEIPTVALFVLLTVVVVCAIAWVISEMFYDPVYNDSLYKVIFQEIRSKEETTPMLMTCARDPLTFEGNQVVPLNEGEQPDGPSTSQDVPLLLIDKTPIPHPSTQQTAPLLEEIPAQSPLLISRRLFTSIPTITSVSVATNTNNQYLPETASRLSSQPTCPAIPPPIPPRPPLPFQESGVTFGPFVPPSTSIQKSHPRASNQSTQAPQPQSPPPNEKSTLIQNPFCPPALEKCINGNNAFPFTQNLMKF</sequence>
<evidence type="ECO:0000313" key="4">
    <source>
        <dbReference type="Proteomes" id="UP000748756"/>
    </source>
</evidence>
<reference evidence="3" key="1">
    <citation type="journal article" date="2020" name="Fungal Divers.">
        <title>Resolving the Mortierellaceae phylogeny through synthesis of multi-gene phylogenetics and phylogenomics.</title>
        <authorList>
            <person name="Vandepol N."/>
            <person name="Liber J."/>
            <person name="Desiro A."/>
            <person name="Na H."/>
            <person name="Kennedy M."/>
            <person name="Barry K."/>
            <person name="Grigoriev I.V."/>
            <person name="Miller A.N."/>
            <person name="O'Donnell K."/>
            <person name="Stajich J.E."/>
            <person name="Bonito G."/>
        </authorList>
    </citation>
    <scope>NUCLEOTIDE SEQUENCE</scope>
    <source>
        <strain evidence="3">NRRL 6426</strain>
    </source>
</reference>
<organism evidence="3 4">
    <name type="scientific">Linnemannia schmuckeri</name>
    <dbReference type="NCBI Taxonomy" id="64567"/>
    <lineage>
        <taxon>Eukaryota</taxon>
        <taxon>Fungi</taxon>
        <taxon>Fungi incertae sedis</taxon>
        <taxon>Mucoromycota</taxon>
        <taxon>Mortierellomycotina</taxon>
        <taxon>Mortierellomycetes</taxon>
        <taxon>Mortierellales</taxon>
        <taxon>Mortierellaceae</taxon>
        <taxon>Linnemannia</taxon>
    </lineage>
</organism>
<keyword evidence="2" id="KW-0812">Transmembrane</keyword>
<keyword evidence="2" id="KW-0472">Membrane</keyword>
<dbReference type="EMBL" id="JAAAUQ010000445">
    <property type="protein sequence ID" value="KAF9150182.1"/>
    <property type="molecule type" value="Genomic_DNA"/>
</dbReference>
<protein>
    <submittedName>
        <fullName evidence="3">Uncharacterized protein</fullName>
    </submittedName>
</protein>
<name>A0A9P5RXL6_9FUNG</name>
<proteinExistence type="predicted"/>
<feature type="transmembrane region" description="Helical" evidence="2">
    <location>
        <begin position="429"/>
        <end position="452"/>
    </location>
</feature>
<dbReference type="Proteomes" id="UP000748756">
    <property type="component" value="Unassembled WGS sequence"/>
</dbReference>
<gene>
    <name evidence="3" type="ORF">BG015_008019</name>
</gene>
<evidence type="ECO:0000256" key="1">
    <source>
        <dbReference type="SAM" id="MobiDB-lite"/>
    </source>
</evidence>
<feature type="compositionally biased region" description="Low complexity" evidence="1">
    <location>
        <begin position="621"/>
        <end position="630"/>
    </location>
</feature>
<keyword evidence="2" id="KW-1133">Transmembrane helix</keyword>
<keyword evidence="4" id="KW-1185">Reference proteome</keyword>
<comment type="caution">
    <text evidence="3">The sequence shown here is derived from an EMBL/GenBank/DDBJ whole genome shotgun (WGS) entry which is preliminary data.</text>
</comment>
<feature type="region of interest" description="Disordered" evidence="1">
    <location>
        <begin position="591"/>
        <end position="644"/>
    </location>
</feature>
<evidence type="ECO:0000256" key="2">
    <source>
        <dbReference type="SAM" id="Phobius"/>
    </source>
</evidence>
<dbReference type="AlphaFoldDB" id="A0A9P5RXL6"/>
<dbReference type="OrthoDB" id="2387820at2759"/>
<accession>A0A9P5RXL6</accession>
<feature type="transmembrane region" description="Helical" evidence="2">
    <location>
        <begin position="7"/>
        <end position="35"/>
    </location>
</feature>
<evidence type="ECO:0000313" key="3">
    <source>
        <dbReference type="EMBL" id="KAF9150182.1"/>
    </source>
</evidence>